<keyword evidence="2 8" id="KW-0812">Transmembrane</keyword>
<dbReference type="GO" id="GO:0005886">
    <property type="term" value="C:plasma membrane"/>
    <property type="evidence" value="ECO:0007669"/>
    <property type="project" value="TreeGrafter"/>
</dbReference>
<evidence type="ECO:0000256" key="5">
    <source>
        <dbReference type="ARBA" id="ARBA00023136"/>
    </source>
</evidence>
<keyword evidence="4" id="KW-0297">G-protein coupled receptor</keyword>
<evidence type="ECO:0000256" key="8">
    <source>
        <dbReference type="SAM" id="Phobius"/>
    </source>
</evidence>
<reference evidence="11" key="1">
    <citation type="submission" date="2021-02" db="EMBL/GenBank/DDBJ databases">
        <authorList>
            <person name="Nowell W R."/>
        </authorList>
    </citation>
    <scope>NUCLEOTIDE SEQUENCE</scope>
</reference>
<name>A0A815B7G7_ADIRI</name>
<dbReference type="EMBL" id="CAJNOJ010000189">
    <property type="protein sequence ID" value="CAF1265376.1"/>
    <property type="molecule type" value="Genomic_DNA"/>
</dbReference>
<dbReference type="Proteomes" id="UP000663852">
    <property type="component" value="Unassembled WGS sequence"/>
</dbReference>
<feature type="transmembrane region" description="Helical" evidence="8">
    <location>
        <begin position="250"/>
        <end position="276"/>
    </location>
</feature>
<sequence length="349" mass="40107">MRLTFNRTASALLLNSSCGNVGENLVLLFFVLGCILTIIGTLLNLCSCLLFYRAKSLDKTPYGIFIIALSIADIVKLIAEYVVHILYFYIDHRYLVCSITWFLTLSSENLSYLFLCALGIERNLKVWITDRRCLITRRRACTISMFLIIFVVIYDHPFLFLPYNVSYCFVKLFNSQILFSCDNAHYKSYGYSYSLTDLIFIESIGLNNFILPILIISTNIVLILGLRRRAYQRRIRLGTRKHKDWREQSVILYVFLSSITFVFLTTPTGVLNALSAVHNQKMATNNIALVLELMEILHHCSHFPILLMTSSVIRSKTFQILFHPRQTQRSSVSSRFSGQPRILSASLSQ</sequence>
<protein>
    <recommendedName>
        <fullName evidence="9">G-protein coupled receptors family 1 profile domain-containing protein</fullName>
    </recommendedName>
</protein>
<dbReference type="PANTHER" id="PTHR24243">
    <property type="entry name" value="G-PROTEIN COUPLED RECEPTOR"/>
    <property type="match status" value="1"/>
</dbReference>
<dbReference type="SUPFAM" id="SSF81321">
    <property type="entry name" value="Family A G protein-coupled receptor-like"/>
    <property type="match status" value="1"/>
</dbReference>
<dbReference type="EMBL" id="CAJNOR010000706">
    <property type="protein sequence ID" value="CAF0987098.1"/>
    <property type="molecule type" value="Genomic_DNA"/>
</dbReference>
<evidence type="ECO:0000256" key="4">
    <source>
        <dbReference type="ARBA" id="ARBA00023040"/>
    </source>
</evidence>
<evidence type="ECO:0000313" key="12">
    <source>
        <dbReference type="Proteomes" id="UP000663828"/>
    </source>
</evidence>
<feature type="transmembrane region" description="Helical" evidence="8">
    <location>
        <begin position="209"/>
        <end position="226"/>
    </location>
</feature>
<comment type="subcellular location">
    <subcellularLocation>
        <location evidence="1">Membrane</location>
        <topology evidence="1">Multi-pass membrane protein</topology>
    </subcellularLocation>
</comment>
<proteinExistence type="predicted"/>
<evidence type="ECO:0000313" key="13">
    <source>
        <dbReference type="Proteomes" id="UP000663852"/>
    </source>
</evidence>
<evidence type="ECO:0000256" key="2">
    <source>
        <dbReference type="ARBA" id="ARBA00022692"/>
    </source>
</evidence>
<feature type="transmembrane region" description="Helical" evidence="8">
    <location>
        <begin position="28"/>
        <end position="52"/>
    </location>
</feature>
<dbReference type="InterPro" id="IPR017452">
    <property type="entry name" value="GPCR_Rhodpsn_7TM"/>
</dbReference>
<dbReference type="PROSITE" id="PS50262">
    <property type="entry name" value="G_PROTEIN_RECEP_F1_2"/>
    <property type="match status" value="1"/>
</dbReference>
<dbReference type="CDD" id="cd00637">
    <property type="entry name" value="7tm_classA_rhodopsin-like"/>
    <property type="match status" value="1"/>
</dbReference>
<keyword evidence="6" id="KW-0675">Receptor</keyword>
<dbReference type="Gene3D" id="1.20.1070.10">
    <property type="entry name" value="Rhodopsin 7-helix transmembrane proteins"/>
    <property type="match status" value="1"/>
</dbReference>
<accession>A0A815B7G7</accession>
<evidence type="ECO:0000256" key="3">
    <source>
        <dbReference type="ARBA" id="ARBA00022989"/>
    </source>
</evidence>
<keyword evidence="7" id="KW-0807">Transducer</keyword>
<dbReference type="PROSITE" id="PS51257">
    <property type="entry name" value="PROKAR_LIPOPROTEIN"/>
    <property type="match status" value="1"/>
</dbReference>
<feature type="transmembrane region" description="Helical" evidence="8">
    <location>
        <begin position="64"/>
        <end position="87"/>
    </location>
</feature>
<dbReference type="PANTHER" id="PTHR24243:SF233">
    <property type="entry name" value="THYROTROPIN-RELEASING HORMONE RECEPTOR"/>
    <property type="match status" value="1"/>
</dbReference>
<evidence type="ECO:0000313" key="11">
    <source>
        <dbReference type="EMBL" id="CAF1265376.1"/>
    </source>
</evidence>
<organism evidence="11 13">
    <name type="scientific">Adineta ricciae</name>
    <name type="common">Rotifer</name>
    <dbReference type="NCBI Taxonomy" id="249248"/>
    <lineage>
        <taxon>Eukaryota</taxon>
        <taxon>Metazoa</taxon>
        <taxon>Spiralia</taxon>
        <taxon>Gnathifera</taxon>
        <taxon>Rotifera</taxon>
        <taxon>Eurotatoria</taxon>
        <taxon>Bdelloidea</taxon>
        <taxon>Adinetida</taxon>
        <taxon>Adinetidae</taxon>
        <taxon>Adineta</taxon>
    </lineage>
</organism>
<dbReference type="AlphaFoldDB" id="A0A815B7G7"/>
<keyword evidence="3 8" id="KW-1133">Transmembrane helix</keyword>
<gene>
    <name evidence="11" type="ORF">EDS130_LOCUS28737</name>
    <name evidence="10" type="ORF">XAT740_LOCUS12497</name>
</gene>
<keyword evidence="12" id="KW-1185">Reference proteome</keyword>
<comment type="caution">
    <text evidence="11">The sequence shown here is derived from an EMBL/GenBank/DDBJ whole genome shotgun (WGS) entry which is preliminary data.</text>
</comment>
<evidence type="ECO:0000259" key="9">
    <source>
        <dbReference type="PROSITE" id="PS50262"/>
    </source>
</evidence>
<dbReference type="OrthoDB" id="10052246at2759"/>
<evidence type="ECO:0000256" key="1">
    <source>
        <dbReference type="ARBA" id="ARBA00004141"/>
    </source>
</evidence>
<evidence type="ECO:0000313" key="10">
    <source>
        <dbReference type="EMBL" id="CAF0987098.1"/>
    </source>
</evidence>
<dbReference type="Proteomes" id="UP000663828">
    <property type="component" value="Unassembled WGS sequence"/>
</dbReference>
<evidence type="ECO:0000256" key="6">
    <source>
        <dbReference type="ARBA" id="ARBA00023170"/>
    </source>
</evidence>
<feature type="transmembrane region" description="Helical" evidence="8">
    <location>
        <begin position="99"/>
        <end position="120"/>
    </location>
</feature>
<keyword evidence="5 8" id="KW-0472">Membrane</keyword>
<dbReference type="GO" id="GO:0004930">
    <property type="term" value="F:G protein-coupled receptor activity"/>
    <property type="evidence" value="ECO:0007669"/>
    <property type="project" value="UniProtKB-KW"/>
</dbReference>
<feature type="domain" description="G-protein coupled receptors family 1 profile" evidence="9">
    <location>
        <begin position="43"/>
        <end position="306"/>
    </location>
</feature>
<feature type="transmembrane region" description="Helical" evidence="8">
    <location>
        <begin position="141"/>
        <end position="163"/>
    </location>
</feature>
<evidence type="ECO:0000256" key="7">
    <source>
        <dbReference type="ARBA" id="ARBA00023224"/>
    </source>
</evidence>